<dbReference type="PANTHER" id="PTHR43360">
    <property type="entry name" value="CARBON DIOXIDE CONCENTRATING MECHANISM PROTEIN CCMM"/>
    <property type="match status" value="1"/>
</dbReference>
<dbReference type="InterPro" id="IPR001451">
    <property type="entry name" value="Hexapep"/>
</dbReference>
<dbReference type="Pfam" id="PF00132">
    <property type="entry name" value="Hexapep"/>
    <property type="match status" value="1"/>
</dbReference>
<evidence type="ECO:0000313" key="1">
    <source>
        <dbReference type="EMBL" id="MBL4937264.1"/>
    </source>
</evidence>
<dbReference type="EMBL" id="JAESWC010000014">
    <property type="protein sequence ID" value="MBL4937264.1"/>
    <property type="molecule type" value="Genomic_DNA"/>
</dbReference>
<proteinExistence type="predicted"/>
<keyword evidence="2" id="KW-1185">Reference proteome</keyword>
<organism evidence="1 2">
    <name type="scientific">Clostridium rhizosphaerae</name>
    <dbReference type="NCBI Taxonomy" id="2803861"/>
    <lineage>
        <taxon>Bacteria</taxon>
        <taxon>Bacillati</taxon>
        <taxon>Bacillota</taxon>
        <taxon>Clostridia</taxon>
        <taxon>Eubacteriales</taxon>
        <taxon>Clostridiaceae</taxon>
        <taxon>Clostridium</taxon>
    </lineage>
</organism>
<dbReference type="InterPro" id="IPR011004">
    <property type="entry name" value="Trimer_LpxA-like_sf"/>
</dbReference>
<comment type="caution">
    <text evidence="1">The sequence shown here is derived from an EMBL/GenBank/DDBJ whole genome shotgun (WGS) entry which is preliminary data.</text>
</comment>
<dbReference type="RefSeq" id="WP_202750018.1">
    <property type="nucleotide sequence ID" value="NZ_JAESWC010000014.1"/>
</dbReference>
<reference evidence="1 2" key="1">
    <citation type="submission" date="2021-01" db="EMBL/GenBank/DDBJ databases">
        <title>Genome public.</title>
        <authorList>
            <person name="Liu C."/>
            <person name="Sun Q."/>
        </authorList>
    </citation>
    <scope>NUCLEOTIDE SEQUENCE [LARGE SCALE GENOMIC DNA]</scope>
    <source>
        <strain evidence="1 2">YIM B02515</strain>
    </source>
</reference>
<dbReference type="Gene3D" id="2.160.10.10">
    <property type="entry name" value="Hexapeptide repeat proteins"/>
    <property type="match status" value="1"/>
</dbReference>
<gene>
    <name evidence="1" type="ORF">JK636_16165</name>
</gene>
<evidence type="ECO:0000313" key="2">
    <source>
        <dbReference type="Proteomes" id="UP000632377"/>
    </source>
</evidence>
<dbReference type="PANTHER" id="PTHR43360:SF1">
    <property type="entry name" value="CARBOXYSOME ASSEMBLY PROTEIN CCMM"/>
    <property type="match status" value="1"/>
</dbReference>
<dbReference type="SUPFAM" id="SSF51161">
    <property type="entry name" value="Trimeric LpxA-like enzymes"/>
    <property type="match status" value="1"/>
</dbReference>
<accession>A0ABS1TG30</accession>
<dbReference type="InterPro" id="IPR052265">
    <property type="entry name" value="Gamma-CA"/>
</dbReference>
<protein>
    <submittedName>
        <fullName evidence="1">Carbonate dehydratase</fullName>
    </submittedName>
</protein>
<dbReference type="Proteomes" id="UP000632377">
    <property type="component" value="Unassembled WGS sequence"/>
</dbReference>
<sequence>MPYLQRSAYKNAIINFIGPNPSTSFNPVSVYPTIHPSAFIGPFSSVIGDVTIGRNVFVAPNVSIRADEGSPFYIGDNTNIQDGVILHGLKTGRVKTNGTLYSIYIGNGVSCAHGCLIHGPCKIKDSVFVSFNAIVYNAIVGENSYISPNSVVTGGVKLKPNSFVPLGAVIDSQEEADKLGVVPKSQEDFAEEVQRVNREFPRSYSLLFGSARCSCGLSCNPINLEDLDE</sequence>
<name>A0ABS1TG30_9CLOT</name>